<proteinExistence type="predicted"/>
<feature type="domain" description="Heterokaryon incompatibility" evidence="2">
    <location>
        <begin position="140"/>
        <end position="283"/>
    </location>
</feature>
<evidence type="ECO:0000313" key="4">
    <source>
        <dbReference type="Proteomes" id="UP000799537"/>
    </source>
</evidence>
<dbReference type="RefSeq" id="XP_033666622.1">
    <property type="nucleotide sequence ID" value="XM_033807051.1"/>
</dbReference>
<evidence type="ECO:0000256" key="1">
    <source>
        <dbReference type="SAM" id="MobiDB-lite"/>
    </source>
</evidence>
<dbReference type="PANTHER" id="PTHR24148:SF73">
    <property type="entry name" value="HET DOMAIN PROTEIN (AFU_ORTHOLOGUE AFUA_8G01020)"/>
    <property type="match status" value="1"/>
</dbReference>
<feature type="compositionally biased region" description="Polar residues" evidence="1">
    <location>
        <begin position="65"/>
        <end position="77"/>
    </location>
</feature>
<evidence type="ECO:0000313" key="3">
    <source>
        <dbReference type="EMBL" id="KAF2165733.1"/>
    </source>
</evidence>
<gene>
    <name evidence="3" type="ORF">M409DRAFT_24021</name>
</gene>
<dbReference type="AlphaFoldDB" id="A0A6A6CGF9"/>
<protein>
    <recommendedName>
        <fullName evidence="2">Heterokaryon incompatibility domain-containing protein</fullName>
    </recommendedName>
</protein>
<keyword evidence="4" id="KW-1185">Reference proteome</keyword>
<name>A0A6A6CGF9_ZASCE</name>
<sequence>MRTAVISPYPGIVDWTYDAAIVPTYQMLAYWMMRSIWLLILAVVNCTLAANANTSNQAEPEPLANASSTPRRSSQNMSMSLLEDETLANIAGEQRHERYEYTELQGPNRVRLFQLEPTEDEDRTISGSLVEADLADDVDYELLSYVASDAKDLVDITVNHMAHSITRDLHWALVRLRKANESRPLWIDVICLNQADAEEWSRQASMRKQIIESAESVLIWLGEAADNSHLVFEHVKKWTTYRDDYLAGRRTDNDAFGEAHINPPSYKGETWNALQHLAMRPWFFHAQVIKDLAFSRKAYLLCGDHIEDFKMIVKPMSFHIGNGYDPLNGVHGPTRLHLLDTIAEQQRRVSMKTLVQYISLCQDEDPRDKVFAMLDFFAESPISADYALSVEEVYTRFTRAVLADANHIQLLHWLGSHRSMESLPSWVPDYSIHRPGSILPRVNRFTYTVSETSELLRHVLPDLRFEGDKLIIRGVHVDTIKTVSEEMGADPNNAPGEPGFLDIFSKWESLATKLEDKRFSESISSAFLRTLIAFDNQHYGASDKYLSPAHTLWYEKFGTGLLSAFDKDAFEEAENILNSLGDKYEDFRKDSDIEHFTRHMSQTIYSRTLFITDSGSMGLAPPQARPGDSIVYYPGGLYPFVLRPRGGGEFEMVGDCYLYGFDEFAFSVEQVEGFGEVVVV</sequence>
<dbReference type="EMBL" id="ML993599">
    <property type="protein sequence ID" value="KAF2165733.1"/>
    <property type="molecule type" value="Genomic_DNA"/>
</dbReference>
<dbReference type="Proteomes" id="UP000799537">
    <property type="component" value="Unassembled WGS sequence"/>
</dbReference>
<dbReference type="OrthoDB" id="3800680at2759"/>
<dbReference type="Pfam" id="PF26639">
    <property type="entry name" value="Het-6_barrel"/>
    <property type="match status" value="1"/>
</dbReference>
<accession>A0A6A6CGF9</accession>
<dbReference type="Pfam" id="PF06985">
    <property type="entry name" value="HET"/>
    <property type="match status" value="1"/>
</dbReference>
<dbReference type="GeneID" id="54560323"/>
<evidence type="ECO:0000259" key="2">
    <source>
        <dbReference type="Pfam" id="PF06985"/>
    </source>
</evidence>
<reference evidence="3" key="1">
    <citation type="journal article" date="2020" name="Stud. Mycol.">
        <title>101 Dothideomycetes genomes: a test case for predicting lifestyles and emergence of pathogens.</title>
        <authorList>
            <person name="Haridas S."/>
            <person name="Albert R."/>
            <person name="Binder M."/>
            <person name="Bloem J."/>
            <person name="Labutti K."/>
            <person name="Salamov A."/>
            <person name="Andreopoulos B."/>
            <person name="Baker S."/>
            <person name="Barry K."/>
            <person name="Bills G."/>
            <person name="Bluhm B."/>
            <person name="Cannon C."/>
            <person name="Castanera R."/>
            <person name="Culley D."/>
            <person name="Daum C."/>
            <person name="Ezra D."/>
            <person name="Gonzalez J."/>
            <person name="Henrissat B."/>
            <person name="Kuo A."/>
            <person name="Liang C."/>
            <person name="Lipzen A."/>
            <person name="Lutzoni F."/>
            <person name="Magnuson J."/>
            <person name="Mondo S."/>
            <person name="Nolan M."/>
            <person name="Ohm R."/>
            <person name="Pangilinan J."/>
            <person name="Park H.-J."/>
            <person name="Ramirez L."/>
            <person name="Alfaro M."/>
            <person name="Sun H."/>
            <person name="Tritt A."/>
            <person name="Yoshinaga Y."/>
            <person name="Zwiers L.-H."/>
            <person name="Turgeon B."/>
            <person name="Goodwin S."/>
            <person name="Spatafora J."/>
            <person name="Crous P."/>
            <person name="Grigoriev I."/>
        </authorList>
    </citation>
    <scope>NUCLEOTIDE SEQUENCE</scope>
    <source>
        <strain evidence="3">ATCC 36951</strain>
    </source>
</reference>
<dbReference type="InterPro" id="IPR010730">
    <property type="entry name" value="HET"/>
</dbReference>
<dbReference type="InterPro" id="IPR052895">
    <property type="entry name" value="HetReg/Transcr_Mod"/>
</dbReference>
<dbReference type="PANTHER" id="PTHR24148">
    <property type="entry name" value="ANKYRIN REPEAT DOMAIN-CONTAINING PROTEIN 39 HOMOLOG-RELATED"/>
    <property type="match status" value="1"/>
</dbReference>
<organism evidence="3 4">
    <name type="scientific">Zasmidium cellare ATCC 36951</name>
    <dbReference type="NCBI Taxonomy" id="1080233"/>
    <lineage>
        <taxon>Eukaryota</taxon>
        <taxon>Fungi</taxon>
        <taxon>Dikarya</taxon>
        <taxon>Ascomycota</taxon>
        <taxon>Pezizomycotina</taxon>
        <taxon>Dothideomycetes</taxon>
        <taxon>Dothideomycetidae</taxon>
        <taxon>Mycosphaerellales</taxon>
        <taxon>Mycosphaerellaceae</taxon>
        <taxon>Zasmidium</taxon>
    </lineage>
</organism>
<feature type="region of interest" description="Disordered" evidence="1">
    <location>
        <begin position="56"/>
        <end position="77"/>
    </location>
</feature>